<keyword evidence="1" id="KW-0472">Membrane</keyword>
<feature type="transmembrane region" description="Helical" evidence="1">
    <location>
        <begin position="105"/>
        <end position="123"/>
    </location>
</feature>
<dbReference type="EMBL" id="VSSQ01019940">
    <property type="protein sequence ID" value="MPM64417.1"/>
    <property type="molecule type" value="Genomic_DNA"/>
</dbReference>
<protein>
    <submittedName>
        <fullName evidence="2">Uncharacterized protein</fullName>
    </submittedName>
</protein>
<reference evidence="2" key="1">
    <citation type="submission" date="2019-08" db="EMBL/GenBank/DDBJ databases">
        <authorList>
            <person name="Kucharzyk K."/>
            <person name="Murdoch R.W."/>
            <person name="Higgins S."/>
            <person name="Loffler F."/>
        </authorList>
    </citation>
    <scope>NUCLEOTIDE SEQUENCE</scope>
</reference>
<dbReference type="AlphaFoldDB" id="A0A645BGE8"/>
<proteinExistence type="predicted"/>
<evidence type="ECO:0000256" key="1">
    <source>
        <dbReference type="SAM" id="Phobius"/>
    </source>
</evidence>
<organism evidence="2">
    <name type="scientific">bioreactor metagenome</name>
    <dbReference type="NCBI Taxonomy" id="1076179"/>
    <lineage>
        <taxon>unclassified sequences</taxon>
        <taxon>metagenomes</taxon>
        <taxon>ecological metagenomes</taxon>
    </lineage>
</organism>
<feature type="transmembrane region" description="Helical" evidence="1">
    <location>
        <begin position="163"/>
        <end position="181"/>
    </location>
</feature>
<feature type="transmembrane region" description="Helical" evidence="1">
    <location>
        <begin position="129"/>
        <end position="151"/>
    </location>
</feature>
<feature type="transmembrane region" description="Helical" evidence="1">
    <location>
        <begin position="16"/>
        <end position="34"/>
    </location>
</feature>
<sequence>MFELTDIQAIFNNREIALLLWIAVIVLAVLLSKLRKSLVPIIKNLTSKMFLIIFSLIGAYLFGIIFLFKQLDVWQNSNLKDILFWLFTVGLILVFKINDAKSNAYFKGIFLSAIKWTIVLEFIVNLYSFSLFTEIIILPVLVFLTMTQAVAEMDEKHKVVSKFLQNVIAIAGLSIFTYSLYKTIVNFDDVLTFQNLVSFLLPSTITILFIPFVYFLALYSTYESYFIHLDFMIIKKDKVKQVKKLILRIANINLDKLLRIKEHFDKRVFYDDTDLKDYVQELSKKHTSKFNGRT</sequence>
<gene>
    <name evidence="2" type="ORF">SDC9_111303</name>
</gene>
<name>A0A645BGE8_9ZZZZ</name>
<keyword evidence="1" id="KW-1133">Transmembrane helix</keyword>
<feature type="transmembrane region" description="Helical" evidence="1">
    <location>
        <begin position="50"/>
        <end position="70"/>
    </location>
</feature>
<evidence type="ECO:0000313" key="2">
    <source>
        <dbReference type="EMBL" id="MPM64417.1"/>
    </source>
</evidence>
<keyword evidence="1" id="KW-0812">Transmembrane</keyword>
<accession>A0A645BGE8</accession>
<comment type="caution">
    <text evidence="2">The sequence shown here is derived from an EMBL/GenBank/DDBJ whole genome shotgun (WGS) entry which is preliminary data.</text>
</comment>
<feature type="transmembrane region" description="Helical" evidence="1">
    <location>
        <begin position="201"/>
        <end position="222"/>
    </location>
</feature>
<feature type="transmembrane region" description="Helical" evidence="1">
    <location>
        <begin position="82"/>
        <end position="98"/>
    </location>
</feature>